<evidence type="ECO:0000313" key="2">
    <source>
        <dbReference type="Proteomes" id="UP001501842"/>
    </source>
</evidence>
<reference evidence="1 2" key="1">
    <citation type="journal article" date="2019" name="Int. J. Syst. Evol. Microbiol.">
        <title>The Global Catalogue of Microorganisms (GCM) 10K type strain sequencing project: providing services to taxonomists for standard genome sequencing and annotation.</title>
        <authorList>
            <consortium name="The Broad Institute Genomics Platform"/>
            <consortium name="The Broad Institute Genome Sequencing Center for Infectious Disease"/>
            <person name="Wu L."/>
            <person name="Ma J."/>
        </authorList>
    </citation>
    <scope>NUCLEOTIDE SEQUENCE [LARGE SCALE GENOMIC DNA]</scope>
    <source>
        <strain evidence="1 2">JCM 8201</strain>
    </source>
</reference>
<organism evidence="1 2">
    <name type="scientific">Actinocorallia aurantiaca</name>
    <dbReference type="NCBI Taxonomy" id="46204"/>
    <lineage>
        <taxon>Bacteria</taxon>
        <taxon>Bacillati</taxon>
        <taxon>Actinomycetota</taxon>
        <taxon>Actinomycetes</taxon>
        <taxon>Streptosporangiales</taxon>
        <taxon>Thermomonosporaceae</taxon>
        <taxon>Actinocorallia</taxon>
    </lineage>
</organism>
<sequence length="136" mass="14401">MPKMVLTAAYLDLNGQDVSDWTNKIELSAEVEEKDVTTFGSDGWKELLGGLRSGTLAVEFKNDYDTGSLDADMWALLGSVVAFSVRPTQAAAGVNNPSYSGSVLIKEWKPIQGSVGDDAAASISLPTSGKIERATS</sequence>
<accession>A0ABN3USG2</accession>
<protein>
    <submittedName>
        <fullName evidence="1">Uncharacterized protein</fullName>
    </submittedName>
</protein>
<gene>
    <name evidence="1" type="ORF">GCM10010439_69460</name>
</gene>
<dbReference type="EMBL" id="BAAATZ010000036">
    <property type="protein sequence ID" value="GAA2737835.1"/>
    <property type="molecule type" value="Genomic_DNA"/>
</dbReference>
<keyword evidence="2" id="KW-1185">Reference proteome</keyword>
<name>A0ABN3USG2_9ACTN</name>
<evidence type="ECO:0000313" key="1">
    <source>
        <dbReference type="EMBL" id="GAA2737835.1"/>
    </source>
</evidence>
<dbReference type="RefSeq" id="WP_344457423.1">
    <property type="nucleotide sequence ID" value="NZ_BAAATZ010000036.1"/>
</dbReference>
<comment type="caution">
    <text evidence="1">The sequence shown here is derived from an EMBL/GenBank/DDBJ whole genome shotgun (WGS) entry which is preliminary data.</text>
</comment>
<dbReference type="Proteomes" id="UP001501842">
    <property type="component" value="Unassembled WGS sequence"/>
</dbReference>
<proteinExistence type="predicted"/>